<dbReference type="KEGG" id="cmic:caldi_20830"/>
<sequence>MAVATKRRLITGCVAVAHGVRLADVDVISSYPIRPYTGIMSELARMIADGELDAEFLHGAGEHDQLSIVYGAAASGARTFTGSSGVGVTYAAEVYSPISGERLPVQMAIADRTLDPPGDFGSEHTDAMTFRNQGWIMGWAATPQEALDNTIFLYRVGEDPRVSLPQFSCQDGYFVSHVADEVEIYPDEQVREWLPPYRPRHVLDPRHPMSLGPQIEPEMGPPLQYQRQQAMEEARRVIYEVTEDFNRAFGRNYAPFLDEYLTDDAEVVFVLQGAHALTARTVAQKLRNLGDKVGVIRLRWIRPFPTQELRESLSRFKAVGVVDNSVDFGVAAGAGPLAAEVRAACYGLGDRTKIVGFVAGLGGEVISREEFYHMAHVLQTVARTGKVERDGYWLPFDLPM</sequence>
<keyword evidence="1" id="KW-0560">Oxidoreductase</keyword>
<dbReference type="CDD" id="cd07034">
    <property type="entry name" value="TPP_PYR_PFOR_IOR-alpha_like"/>
    <property type="match status" value="1"/>
</dbReference>
<dbReference type="InterPro" id="IPR033412">
    <property type="entry name" value="PFOR_II"/>
</dbReference>
<evidence type="ECO:0000259" key="2">
    <source>
        <dbReference type="Pfam" id="PF01855"/>
    </source>
</evidence>
<dbReference type="InterPro" id="IPR054917">
    <property type="entry name" value="OxalOxredalpha"/>
</dbReference>
<dbReference type="PANTHER" id="PTHR32154">
    <property type="entry name" value="PYRUVATE-FLAVODOXIN OXIDOREDUCTASE-RELATED"/>
    <property type="match status" value="1"/>
</dbReference>
<name>A0AA35G916_9FIRM</name>
<organism evidence="4 5">
    <name type="scientific">Caldinitratiruptor microaerophilus</name>
    <dbReference type="NCBI Taxonomy" id="671077"/>
    <lineage>
        <taxon>Bacteria</taxon>
        <taxon>Bacillati</taxon>
        <taxon>Bacillota</taxon>
        <taxon>Clostridia</taxon>
        <taxon>Eubacteriales</taxon>
        <taxon>Symbiobacteriaceae</taxon>
        <taxon>Caldinitratiruptor</taxon>
    </lineage>
</organism>
<protein>
    <submittedName>
        <fullName evidence="4">Oxalate oxidoreductase subunit alpha</fullName>
    </submittedName>
</protein>
<reference evidence="4" key="1">
    <citation type="submission" date="2022-03" db="EMBL/GenBank/DDBJ databases">
        <title>Complete genome sequence of Caldinitratiruptor microaerophilus.</title>
        <authorList>
            <person name="Mukaiyama R."/>
            <person name="Nishiyama T."/>
            <person name="Ueda K."/>
        </authorList>
    </citation>
    <scope>NUCLEOTIDE SEQUENCE</scope>
    <source>
        <strain evidence="4">JCM 16183</strain>
    </source>
</reference>
<dbReference type="AlphaFoldDB" id="A0AA35G916"/>
<dbReference type="InterPro" id="IPR009014">
    <property type="entry name" value="Transketo_C/PFOR_II"/>
</dbReference>
<dbReference type="GO" id="GO:0016903">
    <property type="term" value="F:oxidoreductase activity, acting on the aldehyde or oxo group of donors"/>
    <property type="evidence" value="ECO:0007669"/>
    <property type="project" value="UniProtKB-ARBA"/>
</dbReference>
<dbReference type="Proteomes" id="UP001163687">
    <property type="component" value="Chromosome"/>
</dbReference>
<dbReference type="Pfam" id="PF01855">
    <property type="entry name" value="POR_N"/>
    <property type="match status" value="1"/>
</dbReference>
<evidence type="ECO:0000313" key="5">
    <source>
        <dbReference type="Proteomes" id="UP001163687"/>
    </source>
</evidence>
<dbReference type="Gene3D" id="3.40.50.920">
    <property type="match status" value="1"/>
</dbReference>
<dbReference type="PANTHER" id="PTHR32154:SF30">
    <property type="entry name" value="2-OXOACID OXIDOREDUCTASE (FERREDOXIN)"/>
    <property type="match status" value="1"/>
</dbReference>
<dbReference type="FunFam" id="3.40.50.920:FF:000010">
    <property type="entry name" value="Pyruvate ferredoxin oxidoreductase, alpha subunit"/>
    <property type="match status" value="1"/>
</dbReference>
<dbReference type="FunFam" id="3.40.50.970:FF:000012">
    <property type="entry name" value="Pyruvate:ferredoxin (Flavodoxin) oxidoreductase"/>
    <property type="match status" value="1"/>
</dbReference>
<dbReference type="SUPFAM" id="SSF52518">
    <property type="entry name" value="Thiamin diphosphate-binding fold (THDP-binding)"/>
    <property type="match status" value="1"/>
</dbReference>
<keyword evidence="5" id="KW-1185">Reference proteome</keyword>
<gene>
    <name evidence="4" type="ORF">caldi_20830</name>
</gene>
<accession>A0AA35G916</accession>
<evidence type="ECO:0000259" key="3">
    <source>
        <dbReference type="Pfam" id="PF17147"/>
    </source>
</evidence>
<evidence type="ECO:0000313" key="4">
    <source>
        <dbReference type="EMBL" id="BDG60993.1"/>
    </source>
</evidence>
<dbReference type="GO" id="GO:0006979">
    <property type="term" value="P:response to oxidative stress"/>
    <property type="evidence" value="ECO:0007669"/>
    <property type="project" value="TreeGrafter"/>
</dbReference>
<dbReference type="InterPro" id="IPR002880">
    <property type="entry name" value="Pyrv_Fd/Flavodoxin_OxRdtase_N"/>
</dbReference>
<dbReference type="SUPFAM" id="SSF52922">
    <property type="entry name" value="TK C-terminal domain-like"/>
    <property type="match status" value="1"/>
</dbReference>
<dbReference type="RefSeq" id="WP_264841676.1">
    <property type="nucleotide sequence ID" value="NZ_AP025628.1"/>
</dbReference>
<dbReference type="EMBL" id="AP025628">
    <property type="protein sequence ID" value="BDG60993.1"/>
    <property type="molecule type" value="Genomic_DNA"/>
</dbReference>
<evidence type="ECO:0000256" key="1">
    <source>
        <dbReference type="ARBA" id="ARBA00023002"/>
    </source>
</evidence>
<dbReference type="InterPro" id="IPR050722">
    <property type="entry name" value="Pyruvate:ferred/Flavod_OxRd"/>
</dbReference>
<feature type="domain" description="Pyruvate flavodoxin/ferredoxin oxidoreductase pyrimidine binding" evidence="2">
    <location>
        <begin position="19"/>
        <end position="241"/>
    </location>
</feature>
<dbReference type="NCBIfam" id="NF045791">
    <property type="entry name" value="OxalOxredalpha"/>
    <property type="match status" value="1"/>
</dbReference>
<feature type="domain" description="Pyruvate:ferredoxin oxidoreductase core" evidence="3">
    <location>
        <begin position="265"/>
        <end position="370"/>
    </location>
</feature>
<dbReference type="Gene3D" id="3.40.50.970">
    <property type="match status" value="1"/>
</dbReference>
<dbReference type="InterPro" id="IPR029061">
    <property type="entry name" value="THDP-binding"/>
</dbReference>
<dbReference type="GO" id="GO:0019752">
    <property type="term" value="P:carboxylic acid metabolic process"/>
    <property type="evidence" value="ECO:0007669"/>
    <property type="project" value="UniProtKB-ARBA"/>
</dbReference>
<dbReference type="Pfam" id="PF17147">
    <property type="entry name" value="PFOR_II"/>
    <property type="match status" value="1"/>
</dbReference>
<proteinExistence type="predicted"/>